<evidence type="ECO:0000313" key="3">
    <source>
        <dbReference type="EMBL" id="MFM9612688.1"/>
    </source>
</evidence>
<evidence type="ECO:0000256" key="2">
    <source>
        <dbReference type="SAM" id="Phobius"/>
    </source>
</evidence>
<name>A0ABW9HX58_9ACTN</name>
<protein>
    <submittedName>
        <fullName evidence="3">Uncharacterized protein</fullName>
    </submittedName>
</protein>
<evidence type="ECO:0000256" key="1">
    <source>
        <dbReference type="SAM" id="MobiDB-lite"/>
    </source>
</evidence>
<keyword evidence="2" id="KW-0812">Transmembrane</keyword>
<feature type="compositionally biased region" description="Pro residues" evidence="1">
    <location>
        <begin position="17"/>
        <end position="30"/>
    </location>
</feature>
<gene>
    <name evidence="3" type="ORF">ACKI18_28740</name>
</gene>
<accession>A0ABW9HX58</accession>
<proteinExistence type="predicted"/>
<keyword evidence="2" id="KW-1133">Transmembrane helix</keyword>
<comment type="caution">
    <text evidence="3">The sequence shown here is derived from an EMBL/GenBank/DDBJ whole genome shotgun (WGS) entry which is preliminary data.</text>
</comment>
<feature type="region of interest" description="Disordered" evidence="1">
    <location>
        <begin position="1"/>
        <end position="30"/>
    </location>
</feature>
<dbReference type="EMBL" id="JBJVNI010000016">
    <property type="protein sequence ID" value="MFM9612688.1"/>
    <property type="molecule type" value="Genomic_DNA"/>
</dbReference>
<evidence type="ECO:0000313" key="4">
    <source>
        <dbReference type="Proteomes" id="UP001631957"/>
    </source>
</evidence>
<dbReference type="Proteomes" id="UP001631957">
    <property type="component" value="Unassembled WGS sequence"/>
</dbReference>
<reference evidence="3 4" key="1">
    <citation type="submission" date="2024-12" db="EMBL/GenBank/DDBJ databases">
        <title>Forecasting of Potato common scab and diversities of Pathogenic streptomyces spp. in china.</title>
        <authorList>
            <person name="Handique U."/>
            <person name="Wu J."/>
        </authorList>
    </citation>
    <scope>NUCLEOTIDE SEQUENCE [LARGE SCALE GENOMIC DNA]</scope>
    <source>
        <strain evidence="3 4">ZRIMU1530</strain>
    </source>
</reference>
<keyword evidence="4" id="KW-1185">Reference proteome</keyword>
<keyword evidence="2" id="KW-0472">Membrane</keyword>
<feature type="transmembrane region" description="Helical" evidence="2">
    <location>
        <begin position="38"/>
        <end position="58"/>
    </location>
</feature>
<organism evidence="3 4">
    <name type="scientific">Streptomyces niveiscabiei</name>
    <dbReference type="NCBI Taxonomy" id="164115"/>
    <lineage>
        <taxon>Bacteria</taxon>
        <taxon>Bacillati</taxon>
        <taxon>Actinomycetota</taxon>
        <taxon>Actinomycetes</taxon>
        <taxon>Kitasatosporales</taxon>
        <taxon>Streptomycetaceae</taxon>
        <taxon>Streptomyces</taxon>
    </lineage>
</organism>
<dbReference type="RefSeq" id="WP_409122609.1">
    <property type="nucleotide sequence ID" value="NZ_JBJVNI010000016.1"/>
</dbReference>
<sequence length="61" mass="6683">MTYRPHPSQITQVPPTYVTPPPRIPHQPPLPTPKFAPTLWTILLTATSVISLVVAATITRA</sequence>